<protein>
    <submittedName>
        <fullName evidence="1">Uncharacterized protein</fullName>
    </submittedName>
</protein>
<evidence type="ECO:0000313" key="2">
    <source>
        <dbReference type="Proteomes" id="UP001176941"/>
    </source>
</evidence>
<accession>A0ABN8YXX9</accession>
<organism evidence="1 2">
    <name type="scientific">Rangifer tarandus platyrhynchus</name>
    <name type="common">Svalbard reindeer</name>
    <dbReference type="NCBI Taxonomy" id="3082113"/>
    <lineage>
        <taxon>Eukaryota</taxon>
        <taxon>Metazoa</taxon>
        <taxon>Chordata</taxon>
        <taxon>Craniata</taxon>
        <taxon>Vertebrata</taxon>
        <taxon>Euteleostomi</taxon>
        <taxon>Mammalia</taxon>
        <taxon>Eutheria</taxon>
        <taxon>Laurasiatheria</taxon>
        <taxon>Artiodactyla</taxon>
        <taxon>Ruminantia</taxon>
        <taxon>Pecora</taxon>
        <taxon>Cervidae</taxon>
        <taxon>Odocoileinae</taxon>
        <taxon>Rangifer</taxon>
    </lineage>
</organism>
<reference evidence="1" key="1">
    <citation type="submission" date="2023-04" db="EMBL/GenBank/DDBJ databases">
        <authorList>
            <consortium name="ELIXIR-Norway"/>
        </authorList>
    </citation>
    <scope>NUCLEOTIDE SEQUENCE [LARGE SCALE GENOMIC DNA]</scope>
</reference>
<name>A0ABN8YXX9_RANTA</name>
<proteinExistence type="predicted"/>
<gene>
    <name evidence="1" type="ORF">MRATA1EN1_LOCUS13723</name>
</gene>
<dbReference type="Proteomes" id="UP001176941">
    <property type="component" value="Chromosome 23"/>
</dbReference>
<evidence type="ECO:0000313" key="1">
    <source>
        <dbReference type="EMBL" id="CAI9164761.1"/>
    </source>
</evidence>
<keyword evidence="2" id="KW-1185">Reference proteome</keyword>
<sequence length="106" mass="11708">MSSICPSKSLLPSPYPPAQESCMDYLIGLPVTSGICWFGQWYLRQEMGGSKGKCEVRVFFSLAPSLQGVFRSDVFLSQKSLNLMVTNSTRLLPLSTDLSLSLPLWA</sequence>
<dbReference type="EMBL" id="OX459959">
    <property type="protein sequence ID" value="CAI9164761.1"/>
    <property type="molecule type" value="Genomic_DNA"/>
</dbReference>